<sequence length="841" mass="95660">MVRHAQHTPQPKQFVVLDTFLDEATRCAIENSLSNCLVTGSSTPIHTGYGSETKVVEHLKKSQFHVYLARFDDSTNILRYCEIVDGNLDNITTPPVGILHCLRVNSCSKELRLSVRSHTTNITRASSFTHCAQLSPAKDASPIKLNLWLDFTPLASKPGNMHYEHAFYANFPITHIVLDQRELGPSSRDDSCQQLIRRNVVSVTGSVHRKSDQQLKHRRGVDVLAGTSFLIVQLRRACQLTVSNERMAGQKEFCDVNSPQTCEVHCITGASLVLTSSLAHLSREGCFSNNLLDTYKHCVSVVSTRRGQCSIRSWLDTESLCLRVVAMYLINKAVKITTVAYIRQSNADFRETLPTYGEMLAICKGLHYTLWMQDKLLLKEEVVRRICHILPLIPHPTMRLHYINAMFETLAREWDRLDNWRLDKFMLLTRDLFTQALHSLVPVDREVWNHVLEAVFDKILNADIQHAVGLKMHMCTVLSEELSKKWSCPGTPFLLSHAFRHHAYAHNFLRVIHTLLSTLRRHSNLSRVHSIVEKKKKQGHISKPAASGTTPFIDTTCSVEVPTFPPDCTVPVTLSSQKESKSASKDEEISQTTDVSMSTSDPVNEHIQKTPHQTLCSVSTPVDSVDKAKRRVSFGKVFRKSESYQSFTLLSRCLGFIASQRLSMTPTVKTTPKKGILRACEENLVDLEYADDMDLVFVEEQKALVFLDELTKVIPSFALAEDFTPIFEQCGWEVMRTRSSVAFERTYAVTNLRVHRGFHVHRPGFYFICSLQFSFLFILEQRMRKSREQRTGMQNSASWGRLLVVSFLKCALVKQWYHHPIRNGEGYTLLMSEICFSNILL</sequence>
<keyword evidence="4" id="KW-0539">Nucleus</keyword>
<protein>
    <submittedName>
        <fullName evidence="6">Ribosomal RNA processing protein 1 homolog</fullName>
    </submittedName>
</protein>
<gene>
    <name evidence="6" type="ORF">CLF_107834</name>
</gene>
<feature type="compositionally biased region" description="Basic and acidic residues" evidence="5">
    <location>
        <begin position="578"/>
        <end position="588"/>
    </location>
</feature>
<dbReference type="Pfam" id="PF05997">
    <property type="entry name" value="Nop52"/>
    <property type="match status" value="1"/>
</dbReference>
<proteinExistence type="inferred from homology"/>
<accession>G7YH94</accession>
<evidence type="ECO:0000256" key="5">
    <source>
        <dbReference type="SAM" id="MobiDB-lite"/>
    </source>
</evidence>
<dbReference type="Proteomes" id="UP000008909">
    <property type="component" value="Unassembled WGS sequence"/>
</dbReference>
<evidence type="ECO:0000313" key="6">
    <source>
        <dbReference type="EMBL" id="GAA52327.1"/>
    </source>
</evidence>
<evidence type="ECO:0000313" key="7">
    <source>
        <dbReference type="Proteomes" id="UP000008909"/>
    </source>
</evidence>
<organism evidence="6 7">
    <name type="scientific">Clonorchis sinensis</name>
    <name type="common">Chinese liver fluke</name>
    <dbReference type="NCBI Taxonomy" id="79923"/>
    <lineage>
        <taxon>Eukaryota</taxon>
        <taxon>Metazoa</taxon>
        <taxon>Spiralia</taxon>
        <taxon>Lophotrochozoa</taxon>
        <taxon>Platyhelminthes</taxon>
        <taxon>Trematoda</taxon>
        <taxon>Digenea</taxon>
        <taxon>Opisthorchiida</taxon>
        <taxon>Opisthorchiata</taxon>
        <taxon>Opisthorchiidae</taxon>
        <taxon>Clonorchis</taxon>
    </lineage>
</organism>
<keyword evidence="3" id="KW-0698">rRNA processing</keyword>
<feature type="region of interest" description="Disordered" evidence="5">
    <location>
        <begin position="575"/>
        <end position="605"/>
    </location>
</feature>
<evidence type="ECO:0000256" key="4">
    <source>
        <dbReference type="ARBA" id="ARBA00023242"/>
    </source>
</evidence>
<evidence type="ECO:0000256" key="2">
    <source>
        <dbReference type="ARBA" id="ARBA00006374"/>
    </source>
</evidence>
<dbReference type="GO" id="GO:0006364">
    <property type="term" value="P:rRNA processing"/>
    <property type="evidence" value="ECO:0007669"/>
    <property type="project" value="UniProtKB-KW"/>
</dbReference>
<reference evidence="6" key="1">
    <citation type="journal article" date="2011" name="Genome Biol.">
        <title>The draft genome of the carcinogenic human liver fluke Clonorchis sinensis.</title>
        <authorList>
            <person name="Wang X."/>
            <person name="Chen W."/>
            <person name="Huang Y."/>
            <person name="Sun J."/>
            <person name="Men J."/>
            <person name="Liu H."/>
            <person name="Luo F."/>
            <person name="Guo L."/>
            <person name="Lv X."/>
            <person name="Deng C."/>
            <person name="Zhou C."/>
            <person name="Fan Y."/>
            <person name="Li X."/>
            <person name="Huang L."/>
            <person name="Hu Y."/>
            <person name="Liang C."/>
            <person name="Hu X."/>
            <person name="Xu J."/>
            <person name="Yu X."/>
        </authorList>
    </citation>
    <scope>NUCLEOTIDE SEQUENCE [LARGE SCALE GENOMIC DNA]</scope>
    <source>
        <strain evidence="6">Henan</strain>
    </source>
</reference>
<dbReference type="PANTHER" id="PTHR13026:SF0">
    <property type="entry name" value="RIBOSOMAL RNA PROCESSING 1B"/>
    <property type="match status" value="1"/>
</dbReference>
<dbReference type="AlphaFoldDB" id="G7YH94"/>
<dbReference type="GO" id="GO:0030688">
    <property type="term" value="C:preribosome, small subunit precursor"/>
    <property type="evidence" value="ECO:0007669"/>
    <property type="project" value="InterPro"/>
</dbReference>
<dbReference type="InterPro" id="IPR010301">
    <property type="entry name" value="RRP1"/>
</dbReference>
<evidence type="ECO:0000256" key="3">
    <source>
        <dbReference type="ARBA" id="ARBA00022552"/>
    </source>
</evidence>
<feature type="compositionally biased region" description="Polar residues" evidence="5">
    <location>
        <begin position="590"/>
        <end position="602"/>
    </location>
</feature>
<dbReference type="GO" id="GO:0005634">
    <property type="term" value="C:nucleus"/>
    <property type="evidence" value="ECO:0007669"/>
    <property type="project" value="UniProtKB-SubCell"/>
</dbReference>
<comment type="subcellular location">
    <subcellularLocation>
        <location evidence="1">Nucleus</location>
    </subcellularLocation>
</comment>
<dbReference type="EMBL" id="DF143274">
    <property type="protein sequence ID" value="GAA52327.1"/>
    <property type="molecule type" value="Genomic_DNA"/>
</dbReference>
<comment type="similarity">
    <text evidence="2">Belongs to the RRP1 family.</text>
</comment>
<name>G7YH94_CLOSI</name>
<dbReference type="PANTHER" id="PTHR13026">
    <property type="entry name" value="NNP-1 PROTEIN NOVEL NUCLEAR PROTEIN 1 NOP52"/>
    <property type="match status" value="1"/>
</dbReference>
<evidence type="ECO:0000256" key="1">
    <source>
        <dbReference type="ARBA" id="ARBA00004123"/>
    </source>
</evidence>
<keyword evidence="7" id="KW-1185">Reference proteome</keyword>
<reference key="2">
    <citation type="submission" date="2011-10" db="EMBL/GenBank/DDBJ databases">
        <title>The genome and transcriptome sequence of Clonorchis sinensis provide insights into the carcinogenic liver fluke.</title>
        <authorList>
            <person name="Wang X."/>
            <person name="Huang Y."/>
            <person name="Chen W."/>
            <person name="Liu H."/>
            <person name="Guo L."/>
            <person name="Chen Y."/>
            <person name="Luo F."/>
            <person name="Zhou W."/>
            <person name="Sun J."/>
            <person name="Mao Q."/>
            <person name="Liang P."/>
            <person name="Zhou C."/>
            <person name="Tian Y."/>
            <person name="Men J."/>
            <person name="Lv X."/>
            <person name="Huang L."/>
            <person name="Zhou J."/>
            <person name="Hu Y."/>
            <person name="Li R."/>
            <person name="Zhang F."/>
            <person name="Lei H."/>
            <person name="Li X."/>
            <person name="Hu X."/>
            <person name="Liang C."/>
            <person name="Xu J."/>
            <person name="Wu Z."/>
            <person name="Yu X."/>
        </authorList>
    </citation>
    <scope>NUCLEOTIDE SEQUENCE</scope>
    <source>
        <strain>Henan</strain>
    </source>
</reference>